<dbReference type="InterPro" id="IPR000489">
    <property type="entry name" value="Pterin-binding_dom"/>
</dbReference>
<reference evidence="2 3" key="2">
    <citation type="submission" date="2007-04" db="EMBL/GenBank/DDBJ databases">
        <authorList>
            <person name="Fulton L."/>
            <person name="Clifton S."/>
            <person name="Fulton B."/>
            <person name="Xu J."/>
            <person name="Minx P."/>
            <person name="Mardis E.R."/>
            <person name="Wilson R.K."/>
        </authorList>
    </citation>
    <scope>NUCLEOTIDE SEQUENCE [LARGE SCALE GENOMIC DNA]</scope>
    <source>
        <strain evidence="3">ATCC 25986 / DSM 3979 / JCM 10188 / KCTC 3647 / NCTC 11838 / VPI 1003</strain>
    </source>
</reference>
<dbReference type="PANTHER" id="PTHR20941:SF1">
    <property type="entry name" value="FOLIC ACID SYNTHESIS PROTEIN FOL1"/>
    <property type="match status" value="1"/>
</dbReference>
<comment type="caution">
    <text evidence="2">The sequence shown here is derived from an EMBL/GenBank/DDBJ whole genome shotgun (WGS) entry which is preliminary data.</text>
</comment>
<proteinExistence type="predicted"/>
<dbReference type="GO" id="GO:0046654">
    <property type="term" value="P:tetrahydrofolate biosynthetic process"/>
    <property type="evidence" value="ECO:0007669"/>
    <property type="project" value="TreeGrafter"/>
</dbReference>
<protein>
    <recommendedName>
        <fullName evidence="1">Pterin-binding domain-containing protein</fullName>
    </recommendedName>
</protein>
<dbReference type="InterPro" id="IPR045031">
    <property type="entry name" value="DHP_synth-like"/>
</dbReference>
<sequence length="122" mass="13537">MFMANDSKTWRCGKYELSFDRPRIMGVLNVTPDSFSDGGEHFDPDAAIEYGLAMLDAGADIIDVGGESTRPGFTPVNPTRRLAACCPWCARWPRRAPSSRSTRVMWRLPRRPCAAAPRSSTT</sequence>
<gene>
    <name evidence="2" type="ORF">COLAER_01865</name>
</gene>
<organism evidence="2 3">
    <name type="scientific">Collinsella aerofaciens (strain ATCC 25986 / DSM 3979 / JCM 10188 / KCTC 3647 / NCTC 11838 / VPI 1003)</name>
    <dbReference type="NCBI Taxonomy" id="411903"/>
    <lineage>
        <taxon>Bacteria</taxon>
        <taxon>Bacillati</taxon>
        <taxon>Actinomycetota</taxon>
        <taxon>Coriobacteriia</taxon>
        <taxon>Coriobacteriales</taxon>
        <taxon>Coriobacteriaceae</taxon>
        <taxon>Collinsella</taxon>
    </lineage>
</organism>
<evidence type="ECO:0000259" key="1">
    <source>
        <dbReference type="PROSITE" id="PS50972"/>
    </source>
</evidence>
<evidence type="ECO:0000313" key="2">
    <source>
        <dbReference type="EMBL" id="EBA39003.1"/>
    </source>
</evidence>
<dbReference type="Gene3D" id="3.20.20.20">
    <property type="entry name" value="Dihydropteroate synthase-like"/>
    <property type="match status" value="1"/>
</dbReference>
<dbReference type="GO" id="GO:0004156">
    <property type="term" value="F:dihydropteroate synthase activity"/>
    <property type="evidence" value="ECO:0007669"/>
    <property type="project" value="TreeGrafter"/>
</dbReference>
<dbReference type="Pfam" id="PF00809">
    <property type="entry name" value="Pterin_bind"/>
    <property type="match status" value="1"/>
</dbReference>
<dbReference type="PROSITE" id="PS00793">
    <property type="entry name" value="DHPS_2"/>
    <property type="match status" value="1"/>
</dbReference>
<dbReference type="PROSITE" id="PS00792">
    <property type="entry name" value="DHPS_1"/>
    <property type="match status" value="1"/>
</dbReference>
<dbReference type="PANTHER" id="PTHR20941">
    <property type="entry name" value="FOLATE SYNTHESIS PROTEINS"/>
    <property type="match status" value="1"/>
</dbReference>
<reference evidence="2 3" key="1">
    <citation type="submission" date="2007-01" db="EMBL/GenBank/DDBJ databases">
        <title>Draft genome sequence of Collinsella aerofaciens (ATCC 25986).</title>
        <authorList>
            <person name="Sudarsanam P."/>
            <person name="Ley R."/>
            <person name="Guruge J."/>
            <person name="Turnbaugh P.J."/>
            <person name="Mahowald M."/>
            <person name="Liep D."/>
            <person name="Gordon J."/>
        </authorList>
    </citation>
    <scope>NUCLEOTIDE SEQUENCE [LARGE SCALE GENOMIC DNA]</scope>
    <source>
        <strain evidence="3">ATCC 25986 / DSM 3979 / JCM 10188 / KCTC 3647 / NCTC 11838 / VPI 1003</strain>
    </source>
</reference>
<accession>A4EBP3</accession>
<dbReference type="InterPro" id="IPR011005">
    <property type="entry name" value="Dihydropteroate_synth-like_sf"/>
</dbReference>
<dbReference type="SUPFAM" id="SSF51717">
    <property type="entry name" value="Dihydropteroate synthetase-like"/>
    <property type="match status" value="1"/>
</dbReference>
<dbReference type="GO" id="GO:0005829">
    <property type="term" value="C:cytosol"/>
    <property type="evidence" value="ECO:0007669"/>
    <property type="project" value="TreeGrafter"/>
</dbReference>
<dbReference type="EMBL" id="AAVN02000008">
    <property type="protein sequence ID" value="EBA39003.1"/>
    <property type="molecule type" value="Genomic_DNA"/>
</dbReference>
<name>A4EBP3_COLAA</name>
<dbReference type="Proteomes" id="UP000002979">
    <property type="component" value="Unassembled WGS sequence"/>
</dbReference>
<evidence type="ECO:0000313" key="3">
    <source>
        <dbReference type="Proteomes" id="UP000002979"/>
    </source>
</evidence>
<dbReference type="PROSITE" id="PS50972">
    <property type="entry name" value="PTERIN_BINDING"/>
    <property type="match status" value="1"/>
</dbReference>
<feature type="domain" description="Pterin-binding" evidence="1">
    <location>
        <begin position="22"/>
        <end position="122"/>
    </location>
</feature>
<dbReference type="AlphaFoldDB" id="A4EBP3"/>